<dbReference type="PANTHER" id="PTHR47962">
    <property type="entry name" value="ATP-DEPENDENT HELICASE LHR-RELATED-RELATED"/>
    <property type="match status" value="1"/>
</dbReference>
<reference evidence="6" key="2">
    <citation type="submission" date="2015-01" db="EMBL/GenBank/DDBJ databases">
        <title>Draft genome sequence of potential hydrocarbon metabolising strain of Rhodococcus rhodochrous.</title>
        <authorList>
            <person name="Aggarwal R.K."/>
            <person name="Dawar C."/>
        </authorList>
    </citation>
    <scope>NUCLEOTIDE SEQUENCE [LARGE SCALE GENOMIC DNA]</scope>
    <source>
        <strain evidence="6">KG-21</strain>
    </source>
</reference>
<dbReference type="PROSITE" id="PS51194">
    <property type="entry name" value="HELICASE_CTER"/>
    <property type="match status" value="1"/>
</dbReference>
<comment type="caution">
    <text evidence="5">The sequence shown here is derived from an EMBL/GenBank/DDBJ whole genome shotgun (WGS) entry which is preliminary data.</text>
</comment>
<dbReference type="PANTHER" id="PTHR47962:SF5">
    <property type="entry name" value="ATP-DEPENDENT HELICASE LHR-RELATED"/>
    <property type="match status" value="1"/>
</dbReference>
<dbReference type="GO" id="GO:0003677">
    <property type="term" value="F:DNA binding"/>
    <property type="evidence" value="ECO:0007669"/>
    <property type="project" value="TreeGrafter"/>
</dbReference>
<evidence type="ECO:0000313" key="5">
    <source>
        <dbReference type="EMBL" id="KOS55042.1"/>
    </source>
</evidence>
<keyword evidence="5" id="KW-0378">Hydrolase</keyword>
<dbReference type="EMBL" id="AZYO01000048">
    <property type="protein sequence ID" value="KOS55042.1"/>
    <property type="molecule type" value="Genomic_DNA"/>
</dbReference>
<sequence>MTVDSFGLLHPGVRYHLVNTLRWDGLRPTQAAAVEPILAGEDALVLAPTAGGKTEAAAFPLLSAMAEQDWQGTSVLYVCPLRALLNNLQPRLHSYAQWLGRTAEVWHGDVGQSARQRILRERPDILLTTPESLEAMLVSTKVDPRVLFAGLRAVVVDEVHAFAGDDRGWHLLAVLERLARIAGRPLQRIGLSATVGNPDELLRWLQGGTPGRPRRVVDPAVPAASTPPEITVDYVGSIDNAAKVIAALHQGEKRLVFVDSRRRAEELGAALRERGVSTFLSHSSLSAGERRRSEAAFAEARDTVIVATSTLELGIDVGDLDRVIQIGSPRTVASFLQRLGRTGRRPGTTRNCLFLGVDDEQVLLTLGMLECWSRGWVEPIVAPPSPRHIAAQQMLALCLQEHRLGERTWRDWWGSLPIFDEHADEIMAFLCAQGFFERDGSFLHIGPEAERRFGRRYFSDLTAVFSAPPEFTVLAGRNEVGTVGTDLLVEEVDGPRVLLLGGRSWMVTHIDWQRRRCFVEPVDGGGKAKWSGTGGGLSYDITQGMRTVLLGATPAGVTITRRADTMLTELRQSYAHTVDPDASVLTMPSEGSGRWWTWAGTAANRTLQASLPTLVDPRQRVDEKSLRLLPNIAPANVSVALADPRWTLPHVAQSAVTGLKFSSALPPGLAEKTLAVRLADEPHARAVIATCRRIHRTDHDD</sequence>
<keyword evidence="5" id="KW-0347">Helicase</keyword>
<dbReference type="SMART" id="SM00490">
    <property type="entry name" value="HELICc"/>
    <property type="match status" value="1"/>
</dbReference>
<evidence type="ECO:0000313" key="6">
    <source>
        <dbReference type="Proteomes" id="UP000037712"/>
    </source>
</evidence>
<dbReference type="InterPro" id="IPR001650">
    <property type="entry name" value="Helicase_C-like"/>
</dbReference>
<keyword evidence="1" id="KW-0547">Nucleotide-binding</keyword>
<dbReference type="Proteomes" id="UP000037712">
    <property type="component" value="Unassembled WGS sequence"/>
</dbReference>
<dbReference type="Pfam" id="PF00271">
    <property type="entry name" value="Helicase_C"/>
    <property type="match status" value="1"/>
</dbReference>
<dbReference type="AlphaFoldDB" id="A0A0M8PLC8"/>
<reference evidence="5 6" key="1">
    <citation type="journal article" date="2015" name="Genome Announc.">
        <title>Draft Genome Sequence of Rhodococcus rhodochrous Strain KG-21, a Soil Isolate from Oil Fields of Krishna-Godavari Basin, India.</title>
        <authorList>
            <person name="Dawar C."/>
            <person name="Aggarwal R.K."/>
        </authorList>
    </citation>
    <scope>NUCLEOTIDE SEQUENCE [LARGE SCALE GENOMIC DNA]</scope>
    <source>
        <strain evidence="5 6">KG-21</strain>
    </source>
</reference>
<dbReference type="RefSeq" id="WP_054373659.1">
    <property type="nucleotide sequence ID" value="NZ_AZYO01000048.1"/>
</dbReference>
<dbReference type="InterPro" id="IPR052511">
    <property type="entry name" value="ATP-dep_Helicase"/>
</dbReference>
<evidence type="ECO:0000259" key="3">
    <source>
        <dbReference type="PROSITE" id="PS51192"/>
    </source>
</evidence>
<keyword evidence="2" id="KW-0067">ATP-binding</keyword>
<accession>A0A0M8PLC8</accession>
<dbReference type="InterPro" id="IPR027417">
    <property type="entry name" value="P-loop_NTPase"/>
</dbReference>
<organism evidence="5 6">
    <name type="scientific">Rhodococcus rhodochrous KG-21</name>
    <dbReference type="NCBI Taxonomy" id="1441923"/>
    <lineage>
        <taxon>Bacteria</taxon>
        <taxon>Bacillati</taxon>
        <taxon>Actinomycetota</taxon>
        <taxon>Actinomycetes</taxon>
        <taxon>Mycobacteriales</taxon>
        <taxon>Nocardiaceae</taxon>
        <taxon>Rhodococcus</taxon>
    </lineage>
</organism>
<dbReference type="InterPro" id="IPR011545">
    <property type="entry name" value="DEAD/DEAH_box_helicase_dom"/>
</dbReference>
<name>A0A0M8PLC8_RHORH</name>
<evidence type="ECO:0000256" key="1">
    <source>
        <dbReference type="ARBA" id="ARBA00022741"/>
    </source>
</evidence>
<proteinExistence type="predicted"/>
<dbReference type="PROSITE" id="PS51192">
    <property type="entry name" value="HELICASE_ATP_BIND_1"/>
    <property type="match status" value="1"/>
</dbReference>
<dbReference type="SUPFAM" id="SSF52540">
    <property type="entry name" value="P-loop containing nucleoside triphosphate hydrolases"/>
    <property type="match status" value="1"/>
</dbReference>
<dbReference type="InterPro" id="IPR014001">
    <property type="entry name" value="Helicase_ATP-bd"/>
</dbReference>
<protein>
    <submittedName>
        <fullName evidence="5">ATP-dependent helicase</fullName>
    </submittedName>
</protein>
<dbReference type="GO" id="GO:0016887">
    <property type="term" value="F:ATP hydrolysis activity"/>
    <property type="evidence" value="ECO:0007669"/>
    <property type="project" value="TreeGrafter"/>
</dbReference>
<evidence type="ECO:0000259" key="4">
    <source>
        <dbReference type="PROSITE" id="PS51194"/>
    </source>
</evidence>
<evidence type="ECO:0000256" key="2">
    <source>
        <dbReference type="ARBA" id="ARBA00022840"/>
    </source>
</evidence>
<dbReference type="PATRIC" id="fig|1441923.3.peg.3717"/>
<gene>
    <name evidence="5" type="ORF">Z051_16975</name>
</gene>
<dbReference type="SMART" id="SM00487">
    <property type="entry name" value="DEXDc"/>
    <property type="match status" value="1"/>
</dbReference>
<dbReference type="Pfam" id="PF00270">
    <property type="entry name" value="DEAD"/>
    <property type="match status" value="1"/>
</dbReference>
<dbReference type="Gene3D" id="3.40.50.300">
    <property type="entry name" value="P-loop containing nucleotide triphosphate hydrolases"/>
    <property type="match status" value="2"/>
</dbReference>
<dbReference type="GO" id="GO:0005524">
    <property type="term" value="F:ATP binding"/>
    <property type="evidence" value="ECO:0007669"/>
    <property type="project" value="UniProtKB-KW"/>
</dbReference>
<dbReference type="GO" id="GO:0004386">
    <property type="term" value="F:helicase activity"/>
    <property type="evidence" value="ECO:0007669"/>
    <property type="project" value="UniProtKB-KW"/>
</dbReference>
<feature type="domain" description="Helicase ATP-binding" evidence="3">
    <location>
        <begin position="34"/>
        <end position="213"/>
    </location>
</feature>
<dbReference type="CDD" id="cd17922">
    <property type="entry name" value="DEXHc_LHR-like"/>
    <property type="match status" value="1"/>
</dbReference>
<feature type="domain" description="Helicase C-terminal" evidence="4">
    <location>
        <begin position="240"/>
        <end position="388"/>
    </location>
</feature>